<evidence type="ECO:0000256" key="1">
    <source>
        <dbReference type="SAM" id="Phobius"/>
    </source>
</evidence>
<evidence type="ECO:0000313" key="3">
    <source>
        <dbReference type="Proteomes" id="UP000214880"/>
    </source>
</evidence>
<dbReference type="EMBL" id="FNHB01000002">
    <property type="protein sequence ID" value="SDM16402.1"/>
    <property type="molecule type" value="Genomic_DNA"/>
</dbReference>
<gene>
    <name evidence="2" type="ORF">SAMN04488502_102366</name>
</gene>
<dbReference type="AlphaFoldDB" id="A0A1G9QZD1"/>
<proteinExistence type="predicted"/>
<keyword evidence="1" id="KW-0812">Transmembrane</keyword>
<feature type="transmembrane region" description="Helical" evidence="1">
    <location>
        <begin position="6"/>
        <end position="25"/>
    </location>
</feature>
<sequence>MRLERYMLIAIVFFLIGLVAVFAGINRAPFRQMPGMDHHLHGQRLSPVVAAAACPADDGKECCAGREKTDEIS</sequence>
<keyword evidence="3" id="KW-1185">Reference proteome</keyword>
<dbReference type="RefSeq" id="WP_092070938.1">
    <property type="nucleotide sequence ID" value="NZ_FNHB01000002.1"/>
</dbReference>
<evidence type="ECO:0000313" key="2">
    <source>
        <dbReference type="EMBL" id="SDM16402.1"/>
    </source>
</evidence>
<accession>A0A1G9QZD1</accession>
<name>A0A1G9QZD1_9FIRM</name>
<organism evidence="2 3">
    <name type="scientific">Dendrosporobacter quercicolus</name>
    <dbReference type="NCBI Taxonomy" id="146817"/>
    <lineage>
        <taxon>Bacteria</taxon>
        <taxon>Bacillati</taxon>
        <taxon>Bacillota</taxon>
        <taxon>Negativicutes</taxon>
        <taxon>Selenomonadales</taxon>
        <taxon>Sporomusaceae</taxon>
        <taxon>Dendrosporobacter</taxon>
    </lineage>
</organism>
<reference evidence="2 3" key="1">
    <citation type="submission" date="2016-10" db="EMBL/GenBank/DDBJ databases">
        <authorList>
            <person name="de Groot N.N."/>
        </authorList>
    </citation>
    <scope>NUCLEOTIDE SEQUENCE [LARGE SCALE GENOMIC DNA]</scope>
    <source>
        <strain evidence="2 3">DSM 1736</strain>
    </source>
</reference>
<protein>
    <submittedName>
        <fullName evidence="2">Uncharacterized protein</fullName>
    </submittedName>
</protein>
<dbReference type="Proteomes" id="UP000214880">
    <property type="component" value="Unassembled WGS sequence"/>
</dbReference>
<keyword evidence="1" id="KW-1133">Transmembrane helix</keyword>
<dbReference type="OrthoDB" id="1685206at2"/>
<dbReference type="STRING" id="146817.SAMN04488502_102366"/>
<keyword evidence="1" id="KW-0472">Membrane</keyword>